<dbReference type="EMBL" id="MAVT02000843">
    <property type="protein sequence ID" value="POS73199.1"/>
    <property type="molecule type" value="Genomic_DNA"/>
</dbReference>
<protein>
    <submittedName>
        <fullName evidence="1">Phosphoglycerate mutase</fullName>
    </submittedName>
</protein>
<dbReference type="AlphaFoldDB" id="A0A2P5HSF6"/>
<proteinExistence type="predicted"/>
<dbReference type="Gene3D" id="3.40.50.1240">
    <property type="entry name" value="Phosphoglycerate mutase-like"/>
    <property type="match status" value="1"/>
</dbReference>
<dbReference type="Pfam" id="PF00300">
    <property type="entry name" value="His_Phos_1"/>
    <property type="match status" value="1"/>
</dbReference>
<evidence type="ECO:0000313" key="2">
    <source>
        <dbReference type="Proteomes" id="UP000094444"/>
    </source>
</evidence>
<gene>
    <name evidence="1" type="ORF">DHEL01_v208402</name>
</gene>
<dbReference type="CDD" id="cd07067">
    <property type="entry name" value="HP_PGM_like"/>
    <property type="match status" value="1"/>
</dbReference>
<dbReference type="GO" id="GO:0016791">
    <property type="term" value="F:phosphatase activity"/>
    <property type="evidence" value="ECO:0007669"/>
    <property type="project" value="TreeGrafter"/>
</dbReference>
<comment type="caution">
    <text evidence="1">The sequence shown here is derived from an EMBL/GenBank/DDBJ whole genome shotgun (WGS) entry which is preliminary data.</text>
</comment>
<dbReference type="OrthoDB" id="496981at2759"/>
<sequence>MTRSPRDLNSELSPDDKHGWESFLGHIHSLNQEGKAKYKLFYYIRHGEGYHNVKEAEVGTAEWEGHWARLDGDDTRTWVDAHLTEKGKQQALAISTFLKSSEAQNGMPVPSRHYTSPLARCLETTRLAFSEHEGAEGVKAIVKENLRERMGIHTCGKRRTRTWIQENYRSYQIEDGFAEHDELWQGDVRESLEEHALRFNDVLRDIFANDDEVVISLTSHSGSIRALYAAIGHRDVWVSPAAMVPVLIKALSV</sequence>
<accession>A0A2P5HSF6</accession>
<organism evidence="1 2">
    <name type="scientific">Diaporthe helianthi</name>
    <dbReference type="NCBI Taxonomy" id="158607"/>
    <lineage>
        <taxon>Eukaryota</taxon>
        <taxon>Fungi</taxon>
        <taxon>Dikarya</taxon>
        <taxon>Ascomycota</taxon>
        <taxon>Pezizomycotina</taxon>
        <taxon>Sordariomycetes</taxon>
        <taxon>Sordariomycetidae</taxon>
        <taxon>Diaporthales</taxon>
        <taxon>Diaporthaceae</taxon>
        <taxon>Diaporthe</taxon>
    </lineage>
</organism>
<evidence type="ECO:0000313" key="1">
    <source>
        <dbReference type="EMBL" id="POS73199.1"/>
    </source>
</evidence>
<dbReference type="SMART" id="SM00855">
    <property type="entry name" value="PGAM"/>
    <property type="match status" value="1"/>
</dbReference>
<dbReference type="SUPFAM" id="SSF53254">
    <property type="entry name" value="Phosphoglycerate mutase-like"/>
    <property type="match status" value="1"/>
</dbReference>
<dbReference type="InterPro" id="IPR050275">
    <property type="entry name" value="PGM_Phosphatase"/>
</dbReference>
<dbReference type="InterPro" id="IPR013078">
    <property type="entry name" value="His_Pase_superF_clade-1"/>
</dbReference>
<dbReference type="InParanoid" id="A0A2P5HSF6"/>
<dbReference type="PANTHER" id="PTHR48100">
    <property type="entry name" value="BROAD-SPECIFICITY PHOSPHATASE YOR283W-RELATED"/>
    <property type="match status" value="1"/>
</dbReference>
<name>A0A2P5HSF6_DIAHE</name>
<reference evidence="1" key="1">
    <citation type="submission" date="2017-09" db="EMBL/GenBank/DDBJ databases">
        <title>Polyketide synthases of a Diaporthe helianthi virulent isolate.</title>
        <authorList>
            <person name="Baroncelli R."/>
        </authorList>
    </citation>
    <scope>NUCLEOTIDE SEQUENCE [LARGE SCALE GENOMIC DNA]</scope>
    <source>
        <strain evidence="1">7/96</strain>
    </source>
</reference>
<dbReference type="GO" id="GO:0005737">
    <property type="term" value="C:cytoplasm"/>
    <property type="evidence" value="ECO:0007669"/>
    <property type="project" value="TreeGrafter"/>
</dbReference>
<dbReference type="Proteomes" id="UP000094444">
    <property type="component" value="Unassembled WGS sequence"/>
</dbReference>
<dbReference type="FunCoup" id="A0A2P5HSF6">
    <property type="interactions" value="185"/>
</dbReference>
<dbReference type="InterPro" id="IPR029033">
    <property type="entry name" value="His_PPase_superfam"/>
</dbReference>
<dbReference type="PANTHER" id="PTHR48100:SF1">
    <property type="entry name" value="HISTIDINE PHOSPHATASE FAMILY PROTEIN-RELATED"/>
    <property type="match status" value="1"/>
</dbReference>
<keyword evidence="2" id="KW-1185">Reference proteome</keyword>